<keyword evidence="7" id="KW-0479">Metal-binding</keyword>
<dbReference type="Gene3D" id="1.10.1670.10">
    <property type="entry name" value="Helix-hairpin-Helix base-excision DNA repair enzymes (C-terminal)"/>
    <property type="match status" value="1"/>
</dbReference>
<evidence type="ECO:0000256" key="13">
    <source>
        <dbReference type="ARBA" id="ARBA00023295"/>
    </source>
</evidence>
<keyword evidence="12" id="KW-0234">DNA repair</keyword>
<dbReference type="SUPFAM" id="SSF55811">
    <property type="entry name" value="Nudix"/>
    <property type="match status" value="1"/>
</dbReference>
<dbReference type="SUPFAM" id="SSF48150">
    <property type="entry name" value="DNA-glycosylase"/>
    <property type="match status" value="1"/>
</dbReference>
<keyword evidence="6" id="KW-0004">4Fe-4S</keyword>
<keyword evidence="8 14" id="KW-0227">DNA damage</keyword>
<proteinExistence type="inferred from homology"/>
<sequence length="369" mass="41816">MTQMNWAQELLQWYDRNKRDLPWRRTKDPYAIWVSEVMLQQTRVETAIPYYHAFLKRFPDPAALATAPEEVVLKAWEGLGYYSRARHLQLAVRLLLERFDGRVPADREQFRSLPGVGPYIGGAVLSIAFALPIPAVDGNVCRVFARFFGWSDPVGSPALLRQAQQASQAQLDRLSRERVADWTQALMELGALVCLPRSARCAGCPLADCCVAWQDGTVEALPVRKGRKENPVIRWKALLLTDDQGRLFLNQRPQEGLLAGMWELPSLEGMQTWEAGSIEIAHGEPRQFRHVFSHLTWVVDVYPARWSGVEGWMTAEVVAEPVISREALGPQEPAEHGGGRPWIWSTAEDRSRLPMNKLTLKILKHYGMI</sequence>
<dbReference type="OrthoDB" id="9802365at2"/>
<dbReference type="Pfam" id="PF00730">
    <property type="entry name" value="HhH-GPD"/>
    <property type="match status" value="1"/>
</dbReference>
<evidence type="ECO:0000256" key="1">
    <source>
        <dbReference type="ARBA" id="ARBA00000843"/>
    </source>
</evidence>
<dbReference type="GO" id="GO:0032357">
    <property type="term" value="F:oxidized purine DNA binding"/>
    <property type="evidence" value="ECO:0007669"/>
    <property type="project" value="TreeGrafter"/>
</dbReference>
<dbReference type="Proteomes" id="UP000471031">
    <property type="component" value="Unassembled WGS sequence"/>
</dbReference>
<dbReference type="InterPro" id="IPR015797">
    <property type="entry name" value="NUDIX_hydrolase-like_dom_sf"/>
</dbReference>
<comment type="caution">
    <text evidence="16">The sequence shown here is derived from an EMBL/GenBank/DDBJ whole genome shotgun (WGS) entry which is preliminary data.</text>
</comment>
<dbReference type="GO" id="GO:0051539">
    <property type="term" value="F:4 iron, 4 sulfur cluster binding"/>
    <property type="evidence" value="ECO:0007669"/>
    <property type="project" value="UniProtKB-UniRule"/>
</dbReference>
<dbReference type="GO" id="GO:0035485">
    <property type="term" value="F:adenine/guanine mispair binding"/>
    <property type="evidence" value="ECO:0007669"/>
    <property type="project" value="TreeGrafter"/>
</dbReference>
<dbReference type="FunFam" id="1.10.340.30:FF:000002">
    <property type="entry name" value="Adenine DNA glycosylase"/>
    <property type="match status" value="1"/>
</dbReference>
<dbReference type="GO" id="GO:0000701">
    <property type="term" value="F:purine-specific mismatch base pair DNA N-glycosylase activity"/>
    <property type="evidence" value="ECO:0007669"/>
    <property type="project" value="UniProtKB-EC"/>
</dbReference>
<organism evidence="16 17">
    <name type="scientific">Heliomicrobium gestii</name>
    <name type="common">Heliobacterium gestii</name>
    <dbReference type="NCBI Taxonomy" id="2699"/>
    <lineage>
        <taxon>Bacteria</taxon>
        <taxon>Bacillati</taxon>
        <taxon>Bacillota</taxon>
        <taxon>Clostridia</taxon>
        <taxon>Eubacteriales</taxon>
        <taxon>Heliobacteriaceae</taxon>
        <taxon>Heliomicrobium</taxon>
    </lineage>
</organism>
<dbReference type="PANTHER" id="PTHR42944:SF1">
    <property type="entry name" value="ADENINE DNA GLYCOSYLASE"/>
    <property type="match status" value="1"/>
</dbReference>
<evidence type="ECO:0000256" key="8">
    <source>
        <dbReference type="ARBA" id="ARBA00022763"/>
    </source>
</evidence>
<evidence type="ECO:0000256" key="10">
    <source>
        <dbReference type="ARBA" id="ARBA00023004"/>
    </source>
</evidence>
<keyword evidence="11" id="KW-0411">Iron-sulfur</keyword>
<evidence type="ECO:0000256" key="7">
    <source>
        <dbReference type="ARBA" id="ARBA00022723"/>
    </source>
</evidence>
<keyword evidence="10 14" id="KW-0408">Iron</keyword>
<evidence type="ECO:0000256" key="9">
    <source>
        <dbReference type="ARBA" id="ARBA00022801"/>
    </source>
</evidence>
<evidence type="ECO:0000256" key="4">
    <source>
        <dbReference type="ARBA" id="ARBA00012045"/>
    </source>
</evidence>
<dbReference type="InterPro" id="IPR000445">
    <property type="entry name" value="HhH_motif"/>
</dbReference>
<dbReference type="PANTHER" id="PTHR42944">
    <property type="entry name" value="ADENINE DNA GLYCOSYLASE"/>
    <property type="match status" value="1"/>
</dbReference>
<feature type="domain" description="HhH-GPD" evidence="15">
    <location>
        <begin position="38"/>
        <end position="192"/>
    </location>
</feature>
<comment type="cofactor">
    <cofactor evidence="14">
        <name>[4Fe-4S] cluster</name>
        <dbReference type="ChEBI" id="CHEBI:49883"/>
    </cofactor>
    <text evidence="14">Binds 1 [4Fe-4S] cluster.</text>
</comment>
<evidence type="ECO:0000256" key="12">
    <source>
        <dbReference type="ARBA" id="ARBA00023204"/>
    </source>
</evidence>
<dbReference type="InterPro" id="IPR005760">
    <property type="entry name" value="A/G_AdeGlyc_MutY"/>
</dbReference>
<dbReference type="Gene3D" id="3.90.79.10">
    <property type="entry name" value="Nucleoside Triphosphate Pyrophosphohydrolase"/>
    <property type="match status" value="1"/>
</dbReference>
<evidence type="ECO:0000256" key="11">
    <source>
        <dbReference type="ARBA" id="ARBA00023014"/>
    </source>
</evidence>
<dbReference type="InterPro" id="IPR011257">
    <property type="entry name" value="DNA_glycosylase"/>
</dbReference>
<dbReference type="NCBIfam" id="TIGR01084">
    <property type="entry name" value="mutY"/>
    <property type="match status" value="1"/>
</dbReference>
<name>A0A845L7G8_HELGE</name>
<keyword evidence="9" id="KW-0378">Hydrolase</keyword>
<dbReference type="GO" id="GO:0006284">
    <property type="term" value="P:base-excision repair"/>
    <property type="evidence" value="ECO:0007669"/>
    <property type="project" value="UniProtKB-UniRule"/>
</dbReference>
<evidence type="ECO:0000313" key="17">
    <source>
        <dbReference type="Proteomes" id="UP000471031"/>
    </source>
</evidence>
<dbReference type="GO" id="GO:0006298">
    <property type="term" value="P:mismatch repair"/>
    <property type="evidence" value="ECO:0007669"/>
    <property type="project" value="TreeGrafter"/>
</dbReference>
<evidence type="ECO:0000256" key="2">
    <source>
        <dbReference type="ARBA" id="ARBA00002933"/>
    </source>
</evidence>
<dbReference type="AlphaFoldDB" id="A0A845L7G8"/>
<evidence type="ECO:0000313" key="16">
    <source>
        <dbReference type="EMBL" id="MZP42178.1"/>
    </source>
</evidence>
<comment type="similarity">
    <text evidence="3 14">Belongs to the Nth/MutY family.</text>
</comment>
<comment type="catalytic activity">
    <reaction evidence="1 14">
        <text>Hydrolyzes free adenine bases from 7,8-dihydro-8-oxoguanine:adenine mismatched double-stranded DNA, leaving an apurinic site.</text>
        <dbReference type="EC" id="3.2.2.31"/>
    </reaction>
</comment>
<dbReference type="Pfam" id="PF00633">
    <property type="entry name" value="HHH"/>
    <property type="match status" value="1"/>
</dbReference>
<keyword evidence="17" id="KW-1185">Reference proteome</keyword>
<dbReference type="EC" id="3.2.2.31" evidence="4 14"/>
<reference evidence="16 17" key="1">
    <citation type="submission" date="2020-01" db="EMBL/GenBank/DDBJ databases">
        <title>Whole genome sequence of Heliobacterium gestii DSM 11169.</title>
        <authorList>
            <person name="Kyndt J.A."/>
            <person name="Meyer T.E."/>
        </authorList>
    </citation>
    <scope>NUCLEOTIDE SEQUENCE [LARGE SCALE GENOMIC DNA]</scope>
    <source>
        <strain evidence="16 17">DSM 11169</strain>
    </source>
</reference>
<dbReference type="InterPro" id="IPR029119">
    <property type="entry name" value="MutY_C"/>
</dbReference>
<evidence type="ECO:0000256" key="6">
    <source>
        <dbReference type="ARBA" id="ARBA00022485"/>
    </source>
</evidence>
<dbReference type="CDD" id="cd03431">
    <property type="entry name" value="NUDIX_DNA_Glycosylase_C-MutY"/>
    <property type="match status" value="1"/>
</dbReference>
<accession>A0A845L7G8</accession>
<dbReference type="EMBL" id="WXEX01000003">
    <property type="protein sequence ID" value="MZP42178.1"/>
    <property type="molecule type" value="Genomic_DNA"/>
</dbReference>
<dbReference type="CDD" id="cd00056">
    <property type="entry name" value="ENDO3c"/>
    <property type="match status" value="1"/>
</dbReference>
<dbReference type="InterPro" id="IPR003265">
    <property type="entry name" value="HhH-GPD_domain"/>
</dbReference>
<dbReference type="SMART" id="SM00478">
    <property type="entry name" value="ENDO3c"/>
    <property type="match status" value="1"/>
</dbReference>
<gene>
    <name evidence="16" type="primary">mutY</name>
    <name evidence="16" type="ORF">GTO89_03885</name>
</gene>
<keyword evidence="13 14" id="KW-0326">Glycosidase</keyword>
<evidence type="ECO:0000256" key="3">
    <source>
        <dbReference type="ARBA" id="ARBA00008343"/>
    </source>
</evidence>
<protein>
    <recommendedName>
        <fullName evidence="5 14">Adenine DNA glycosylase</fullName>
        <ecNumber evidence="4 14">3.2.2.31</ecNumber>
    </recommendedName>
</protein>
<dbReference type="GO" id="GO:0046872">
    <property type="term" value="F:metal ion binding"/>
    <property type="evidence" value="ECO:0007669"/>
    <property type="project" value="UniProtKB-UniRule"/>
</dbReference>
<dbReference type="Gene3D" id="1.10.340.30">
    <property type="entry name" value="Hypothetical protein, domain 2"/>
    <property type="match status" value="1"/>
</dbReference>
<dbReference type="InterPro" id="IPR044298">
    <property type="entry name" value="MIG/MutY"/>
</dbReference>
<evidence type="ECO:0000256" key="14">
    <source>
        <dbReference type="RuleBase" id="RU365096"/>
    </source>
</evidence>
<comment type="function">
    <text evidence="2">Adenine glycosylase active on G-A mispairs. MutY also corrects error-prone DNA synthesis past GO lesions which are due to the oxidatively damaged form of guanine: 7,8-dihydro-8-oxoguanine (8-oxo-dGTP).</text>
</comment>
<evidence type="ECO:0000256" key="5">
    <source>
        <dbReference type="ARBA" id="ARBA00022023"/>
    </source>
</evidence>
<evidence type="ECO:0000259" key="15">
    <source>
        <dbReference type="SMART" id="SM00478"/>
    </source>
</evidence>
<dbReference type="Pfam" id="PF14815">
    <property type="entry name" value="NUDIX_4"/>
    <property type="match status" value="1"/>
</dbReference>
<dbReference type="InterPro" id="IPR023170">
    <property type="entry name" value="HhH_base_excis_C"/>
</dbReference>
<dbReference type="GO" id="GO:0034039">
    <property type="term" value="F:8-oxo-7,8-dihydroguanine DNA N-glycosylase activity"/>
    <property type="evidence" value="ECO:0007669"/>
    <property type="project" value="TreeGrafter"/>
</dbReference>